<reference evidence="2" key="1">
    <citation type="submission" date="2018-10" db="EMBL/GenBank/DDBJ databases">
        <title>Effector identification in a new, highly contiguous assembly of the strawberry crown rot pathogen Phytophthora cactorum.</title>
        <authorList>
            <person name="Armitage A.D."/>
            <person name="Nellist C.F."/>
            <person name="Bates H."/>
            <person name="Vickerstaff R.J."/>
            <person name="Harrison R.J."/>
        </authorList>
    </citation>
    <scope>NUCLEOTIDE SEQUENCE</scope>
    <source>
        <strain evidence="1">15-7</strain>
        <strain evidence="2">4032</strain>
        <strain evidence="3">4040</strain>
        <strain evidence="4">P421</strain>
    </source>
</reference>
<evidence type="ECO:0000313" key="1">
    <source>
        <dbReference type="EMBL" id="KAG2844242.1"/>
    </source>
</evidence>
<dbReference type="Proteomes" id="UP000735874">
    <property type="component" value="Unassembled WGS sequence"/>
</dbReference>
<organism evidence="2 5">
    <name type="scientific">Phytophthora cactorum</name>
    <dbReference type="NCBI Taxonomy" id="29920"/>
    <lineage>
        <taxon>Eukaryota</taxon>
        <taxon>Sar</taxon>
        <taxon>Stramenopiles</taxon>
        <taxon>Oomycota</taxon>
        <taxon>Peronosporomycetes</taxon>
        <taxon>Peronosporales</taxon>
        <taxon>Peronosporaceae</taxon>
        <taxon>Phytophthora</taxon>
    </lineage>
</organism>
<dbReference type="AlphaFoldDB" id="A0A8T1K6C5"/>
<accession>A0A8T1K6C5</accession>
<dbReference type="EMBL" id="RCMG01000865">
    <property type="protein sequence ID" value="KAG2844242.1"/>
    <property type="molecule type" value="Genomic_DNA"/>
</dbReference>
<dbReference type="Proteomes" id="UP000760860">
    <property type="component" value="Unassembled WGS sequence"/>
</dbReference>
<protein>
    <submittedName>
        <fullName evidence="2">Uncharacterized protein</fullName>
    </submittedName>
</protein>
<name>A0A8T1K6C5_9STRA</name>
<dbReference type="EMBL" id="RCMV01000892">
    <property type="protein sequence ID" value="KAG3211947.1"/>
    <property type="molecule type" value="Genomic_DNA"/>
</dbReference>
<evidence type="ECO:0000313" key="2">
    <source>
        <dbReference type="EMBL" id="KAG2883079.1"/>
    </source>
</evidence>
<dbReference type="Proteomes" id="UP000774804">
    <property type="component" value="Unassembled WGS sequence"/>
</dbReference>
<evidence type="ECO:0000313" key="4">
    <source>
        <dbReference type="EMBL" id="KAG3211947.1"/>
    </source>
</evidence>
<proteinExistence type="predicted"/>
<gene>
    <name evidence="1" type="ORF">PC113_g18431</name>
    <name evidence="2" type="ORF">PC115_g21739</name>
    <name evidence="3" type="ORF">PC117_g19106</name>
    <name evidence="4" type="ORF">PC129_g17085</name>
</gene>
<sequence>MSTSNKIDAVMDCSKKPVLRLGRLAQTASSA</sequence>
<evidence type="ECO:0000313" key="3">
    <source>
        <dbReference type="EMBL" id="KAG2911609.1"/>
    </source>
</evidence>
<dbReference type="EMBL" id="RCMK01000810">
    <property type="protein sequence ID" value="KAG2911609.1"/>
    <property type="molecule type" value="Genomic_DNA"/>
</dbReference>
<dbReference type="EMBL" id="RCMI01001604">
    <property type="protein sequence ID" value="KAG2883079.1"/>
    <property type="molecule type" value="Genomic_DNA"/>
</dbReference>
<dbReference type="Proteomes" id="UP000736787">
    <property type="component" value="Unassembled WGS sequence"/>
</dbReference>
<evidence type="ECO:0000313" key="5">
    <source>
        <dbReference type="Proteomes" id="UP000774804"/>
    </source>
</evidence>
<comment type="caution">
    <text evidence="2">The sequence shown here is derived from an EMBL/GenBank/DDBJ whole genome shotgun (WGS) entry which is preliminary data.</text>
</comment>